<reference evidence="2 3" key="1">
    <citation type="submission" date="2023-02" db="EMBL/GenBank/DDBJ databases">
        <title>Genome Sequence of L. cardiaca H63T.</title>
        <authorList>
            <person name="Lopez A.E."/>
            <person name="Cianciotto N.P."/>
        </authorList>
    </citation>
    <scope>NUCLEOTIDE SEQUENCE [LARGE SCALE GENOMIC DNA]</scope>
    <source>
        <strain evidence="2 3">H63</strain>
    </source>
</reference>
<protein>
    <submittedName>
        <fullName evidence="2">Uncharacterized protein</fullName>
    </submittedName>
</protein>
<organism evidence="2 3">
    <name type="scientific">Legionella cardiaca</name>
    <dbReference type="NCBI Taxonomy" id="1071983"/>
    <lineage>
        <taxon>Bacteria</taxon>
        <taxon>Pseudomonadati</taxon>
        <taxon>Pseudomonadota</taxon>
        <taxon>Gammaproteobacteria</taxon>
        <taxon>Legionellales</taxon>
        <taxon>Legionellaceae</taxon>
        <taxon>Legionella</taxon>
    </lineage>
</organism>
<dbReference type="Proteomes" id="UP001222087">
    <property type="component" value="Chromosome"/>
</dbReference>
<evidence type="ECO:0000256" key="1">
    <source>
        <dbReference type="SAM" id="SignalP"/>
    </source>
</evidence>
<evidence type="ECO:0000313" key="3">
    <source>
        <dbReference type="Proteomes" id="UP001222087"/>
    </source>
</evidence>
<dbReference type="RefSeq" id="WP_275088239.1">
    <property type="nucleotide sequence ID" value="NZ_CP119078.1"/>
</dbReference>
<gene>
    <name evidence="2" type="ORF">PXX05_10875</name>
</gene>
<keyword evidence="3" id="KW-1185">Reference proteome</keyword>
<evidence type="ECO:0000313" key="2">
    <source>
        <dbReference type="EMBL" id="WED42416.1"/>
    </source>
</evidence>
<dbReference type="EMBL" id="CP119078">
    <property type="protein sequence ID" value="WED42416.1"/>
    <property type="molecule type" value="Genomic_DNA"/>
</dbReference>
<feature type="chain" id="PRO_5047273709" evidence="1">
    <location>
        <begin position="23"/>
        <end position="91"/>
    </location>
</feature>
<sequence length="91" mass="10097">MKRYLPLFALATGIFSTFSIQAANNQILIQGKQAKTLYNSLTGPKVQEDGAAGHLYRQASVFFVVIRMQISLNTVKIFHPTLPVVMLVRSS</sequence>
<feature type="signal peptide" evidence="1">
    <location>
        <begin position="1"/>
        <end position="22"/>
    </location>
</feature>
<keyword evidence="1" id="KW-0732">Signal</keyword>
<name>A0ABY8AQB9_9GAMM</name>
<accession>A0ABY8AQB9</accession>
<proteinExistence type="predicted"/>